<evidence type="ECO:0000313" key="3">
    <source>
        <dbReference type="Proteomes" id="UP000054342"/>
    </source>
</evidence>
<proteinExistence type="predicted"/>
<dbReference type="AlphaFoldDB" id="A0A0D2D916"/>
<evidence type="ECO:0000313" key="2">
    <source>
        <dbReference type="EMBL" id="KIW58822.1"/>
    </source>
</evidence>
<dbReference type="RefSeq" id="XP_013319406.1">
    <property type="nucleotide sequence ID" value="XM_013463952.1"/>
</dbReference>
<name>A0A0D2D916_9EURO</name>
<dbReference type="GeneID" id="25325226"/>
<feature type="region of interest" description="Disordered" evidence="1">
    <location>
        <begin position="305"/>
        <end position="327"/>
    </location>
</feature>
<protein>
    <submittedName>
        <fullName evidence="2">Uncharacterized protein</fullName>
    </submittedName>
</protein>
<reference evidence="2 3" key="1">
    <citation type="submission" date="2015-01" db="EMBL/GenBank/DDBJ databases">
        <title>The Genome Sequence of Exophiala xenobiotica CBS118157.</title>
        <authorList>
            <consortium name="The Broad Institute Genomics Platform"/>
            <person name="Cuomo C."/>
            <person name="de Hoog S."/>
            <person name="Gorbushina A."/>
            <person name="Stielow B."/>
            <person name="Teixiera M."/>
            <person name="Abouelleil A."/>
            <person name="Chapman S.B."/>
            <person name="Priest M."/>
            <person name="Young S.K."/>
            <person name="Wortman J."/>
            <person name="Nusbaum C."/>
            <person name="Birren B."/>
        </authorList>
    </citation>
    <scope>NUCLEOTIDE SEQUENCE [LARGE SCALE GENOMIC DNA]</scope>
    <source>
        <strain evidence="2 3">CBS 118157</strain>
    </source>
</reference>
<dbReference type="OrthoDB" id="4140430at2759"/>
<accession>A0A0D2D916</accession>
<gene>
    <name evidence="2" type="ORF">PV05_03318</name>
</gene>
<evidence type="ECO:0000256" key="1">
    <source>
        <dbReference type="SAM" id="MobiDB-lite"/>
    </source>
</evidence>
<dbReference type="Proteomes" id="UP000054342">
    <property type="component" value="Unassembled WGS sequence"/>
</dbReference>
<dbReference type="EMBL" id="KN847318">
    <property type="protein sequence ID" value="KIW58822.1"/>
    <property type="molecule type" value="Genomic_DNA"/>
</dbReference>
<organism evidence="2 3">
    <name type="scientific">Exophiala xenobiotica</name>
    <dbReference type="NCBI Taxonomy" id="348802"/>
    <lineage>
        <taxon>Eukaryota</taxon>
        <taxon>Fungi</taxon>
        <taxon>Dikarya</taxon>
        <taxon>Ascomycota</taxon>
        <taxon>Pezizomycotina</taxon>
        <taxon>Eurotiomycetes</taxon>
        <taxon>Chaetothyriomycetidae</taxon>
        <taxon>Chaetothyriales</taxon>
        <taxon>Herpotrichiellaceae</taxon>
        <taxon>Exophiala</taxon>
    </lineage>
</organism>
<dbReference type="HOGENOM" id="CLU_391293_0_0_1"/>
<sequence>MASTEKAKEQTTLPPDAFEYLNSIELLQPELLRLDYFRDKPDIPPPSHRVMAFLAKRERKKILSKINDAYARVPSYGLGCLKERLQWLHRFDFTHDDETLFEHFLSEILYRGSHSRDFDTPILHTQTHKLFLVLNLQPMNAAWDKKRGIIDVKNEKLMEYTHEFTPALQVERDSDTEERTLPLRFGLAVGKLVCFAKKGKYEQGHHFIKGYTPFHLVFHPIDKSFWMVVDRYKDRDGEEDFFDDGYDELEYQTNKALTRSLRERFGRQWDDRPMEVEAFRLGPIDDWFPQVLGLSEREEQARQLDGGVGFDGNESEEPVPRSTKRDWPPTIDFSSVPKVSLFPDTGPPQVQFATHARFQSYLAENGVVKGRSWLKMDPLSYDNNIKILTAGVKNMYSIAQCAEDLISENDGTKAYLTYQRLVKVLDFVWKGAQSLQNIVLKSDPSREPPQDLSDTFEVFREVLDTLKCKPPREEKVKDTNKIPNSSAIELLLELFYKTTPEVPENIYEFLLAFEAKFGKNFTETNHCGLPSVVFICFVPGGMITTASAAKWEVSFEEKGKKQYMRYEGGVNSKLRVMHRNRFRLASTETAKEKFAKVKAAYGKWQQGGPTMSRELKDERFKAFKHLRRQGGAFQVLAGAGSILKIYQPCIKCRHLYRFDYIGQKATDNREKDETLWAYGHCAEDLCHNLWANNKASDRKPNASLC</sequence>
<keyword evidence="3" id="KW-1185">Reference proteome</keyword>